<dbReference type="Proteomes" id="UP000634136">
    <property type="component" value="Unassembled WGS sequence"/>
</dbReference>
<reference evidence="8" key="1">
    <citation type="submission" date="2020-09" db="EMBL/GenBank/DDBJ databases">
        <title>Genome-Enabled Discovery of Anthraquinone Biosynthesis in Senna tora.</title>
        <authorList>
            <person name="Kang S.-H."/>
            <person name="Pandey R.P."/>
            <person name="Lee C.-M."/>
            <person name="Sim J.-S."/>
            <person name="Jeong J.-T."/>
            <person name="Choi B.-S."/>
            <person name="Jung M."/>
            <person name="Ginzburg D."/>
            <person name="Zhao K."/>
            <person name="Won S.Y."/>
            <person name="Oh T.-J."/>
            <person name="Yu Y."/>
            <person name="Kim N.-H."/>
            <person name="Lee O.R."/>
            <person name="Lee T.-H."/>
            <person name="Bashyal P."/>
            <person name="Kim T.-S."/>
            <person name="Lee W.-H."/>
            <person name="Kawkins C."/>
            <person name="Kim C.-K."/>
            <person name="Kim J.S."/>
            <person name="Ahn B.O."/>
            <person name="Rhee S.Y."/>
            <person name="Sohng J.K."/>
        </authorList>
    </citation>
    <scope>NUCLEOTIDE SEQUENCE</scope>
    <source>
        <tissue evidence="8">Leaf</tissue>
    </source>
</reference>
<dbReference type="PANTHER" id="PTHR47991">
    <property type="entry name" value="OXOGLUTARATE/IRON-DEPENDENT DIOXYGENASE"/>
    <property type="match status" value="1"/>
</dbReference>
<dbReference type="Pfam" id="PF14226">
    <property type="entry name" value="DIOX_N"/>
    <property type="match status" value="1"/>
</dbReference>
<dbReference type="GO" id="GO:0016491">
    <property type="term" value="F:oxidoreductase activity"/>
    <property type="evidence" value="ECO:0007669"/>
    <property type="project" value="UniProtKB-KW"/>
</dbReference>
<dbReference type="EMBL" id="JAAIUW010000009">
    <property type="protein sequence ID" value="KAF7814392.1"/>
    <property type="molecule type" value="Genomic_DNA"/>
</dbReference>
<keyword evidence="9" id="KW-1185">Reference proteome</keyword>
<feature type="domain" description="Fe2OG dioxygenase" evidence="7">
    <location>
        <begin position="211"/>
        <end position="310"/>
    </location>
</feature>
<dbReference type="GO" id="GO:0046872">
    <property type="term" value="F:metal ion binding"/>
    <property type="evidence" value="ECO:0007669"/>
    <property type="project" value="UniProtKB-KW"/>
</dbReference>
<evidence type="ECO:0000256" key="4">
    <source>
        <dbReference type="ARBA" id="ARBA00023004"/>
    </source>
</evidence>
<dbReference type="OrthoDB" id="288590at2759"/>
<protein>
    <submittedName>
        <fullName evidence="8">Protein SRG1-like</fullName>
    </submittedName>
</protein>
<evidence type="ECO:0000256" key="6">
    <source>
        <dbReference type="SAM" id="MobiDB-lite"/>
    </source>
</evidence>
<keyword evidence="2 5" id="KW-0479">Metal-binding</keyword>
<dbReference type="InterPro" id="IPR026992">
    <property type="entry name" value="DIOX_N"/>
</dbReference>
<dbReference type="FunFam" id="2.60.120.330:FF:000018">
    <property type="entry name" value="2-oxoglutarate (2OG) and Fe(II)-dependent oxygenase superfamily protein"/>
    <property type="match status" value="1"/>
</dbReference>
<feature type="region of interest" description="Disordered" evidence="6">
    <location>
        <begin position="14"/>
        <end position="33"/>
    </location>
</feature>
<evidence type="ECO:0000313" key="8">
    <source>
        <dbReference type="EMBL" id="KAF7814392.1"/>
    </source>
</evidence>
<proteinExistence type="inferred from homology"/>
<dbReference type="Gene3D" id="2.60.120.330">
    <property type="entry name" value="B-lactam Antibiotic, Isopenicillin N Synthase, Chain"/>
    <property type="match status" value="1"/>
</dbReference>
<keyword evidence="3" id="KW-0847">Vitamin C</keyword>
<dbReference type="GO" id="GO:0031418">
    <property type="term" value="F:L-ascorbic acid binding"/>
    <property type="evidence" value="ECO:0007669"/>
    <property type="project" value="UniProtKB-KW"/>
</dbReference>
<accession>A0A834T3E8</accession>
<keyword evidence="4 5" id="KW-0408">Iron</keyword>
<evidence type="ECO:0000256" key="3">
    <source>
        <dbReference type="ARBA" id="ARBA00022896"/>
    </source>
</evidence>
<sequence>MAAGDSLESLLSKRVQEMAINGEQPPSPYVRRDDADSSITQQQVPSALCPLPLIDLGLLSSSPTTPIAEQNHELEKLRSALSSWGCFQAINHGVSSSLLDEVGEVGRKFFEQPMEEKNRVLKGVEKADGYGTDPAPEEGQSLNWSDRLYLTVYPEDSRDYEFWPPNPSSFRDVLEEYTRKMREVTEVVSRGMAKSLNLEEKCFLNQFGEEATLQVRFNYYPCCKWPDLVLGLKAHTDGSGYTIILQDDVEGLQVHHDGKWFNIPTIPHALLVIMGEQMEIMSNGVFKSPLHRAVINSEKDRMSIAMFYTPQSNIEIGPEDGLVSEEKPRMFKKVKDYVNTYWWGYYKRGIRAIDAAKV</sequence>
<dbReference type="InterPro" id="IPR027443">
    <property type="entry name" value="IPNS-like_sf"/>
</dbReference>
<name>A0A834T3E8_9FABA</name>
<evidence type="ECO:0000259" key="7">
    <source>
        <dbReference type="PROSITE" id="PS51471"/>
    </source>
</evidence>
<gene>
    <name evidence="8" type="ORF">G2W53_028361</name>
</gene>
<organism evidence="8 9">
    <name type="scientific">Senna tora</name>
    <dbReference type="NCBI Taxonomy" id="362788"/>
    <lineage>
        <taxon>Eukaryota</taxon>
        <taxon>Viridiplantae</taxon>
        <taxon>Streptophyta</taxon>
        <taxon>Embryophyta</taxon>
        <taxon>Tracheophyta</taxon>
        <taxon>Spermatophyta</taxon>
        <taxon>Magnoliopsida</taxon>
        <taxon>eudicotyledons</taxon>
        <taxon>Gunneridae</taxon>
        <taxon>Pentapetalae</taxon>
        <taxon>rosids</taxon>
        <taxon>fabids</taxon>
        <taxon>Fabales</taxon>
        <taxon>Fabaceae</taxon>
        <taxon>Caesalpinioideae</taxon>
        <taxon>Cassia clade</taxon>
        <taxon>Senna</taxon>
    </lineage>
</organism>
<evidence type="ECO:0000256" key="1">
    <source>
        <dbReference type="ARBA" id="ARBA00008056"/>
    </source>
</evidence>
<dbReference type="InterPro" id="IPR005123">
    <property type="entry name" value="Oxoglu/Fe-dep_dioxygenase_dom"/>
</dbReference>
<dbReference type="InterPro" id="IPR050295">
    <property type="entry name" value="Plant_2OG-oxidoreductases"/>
</dbReference>
<comment type="caution">
    <text evidence="8">The sequence shown here is derived from an EMBL/GenBank/DDBJ whole genome shotgun (WGS) entry which is preliminary data.</text>
</comment>
<keyword evidence="5" id="KW-0560">Oxidoreductase</keyword>
<dbReference type="InterPro" id="IPR044861">
    <property type="entry name" value="IPNS-like_FE2OG_OXY"/>
</dbReference>
<dbReference type="SUPFAM" id="SSF51197">
    <property type="entry name" value="Clavaminate synthase-like"/>
    <property type="match status" value="1"/>
</dbReference>
<dbReference type="AlphaFoldDB" id="A0A834T3E8"/>
<evidence type="ECO:0000256" key="5">
    <source>
        <dbReference type="RuleBase" id="RU003682"/>
    </source>
</evidence>
<dbReference type="Pfam" id="PF03171">
    <property type="entry name" value="2OG-FeII_Oxy"/>
    <property type="match status" value="1"/>
</dbReference>
<dbReference type="PROSITE" id="PS51471">
    <property type="entry name" value="FE2OG_OXY"/>
    <property type="match status" value="1"/>
</dbReference>
<evidence type="ECO:0000256" key="2">
    <source>
        <dbReference type="ARBA" id="ARBA00022723"/>
    </source>
</evidence>
<comment type="similarity">
    <text evidence="1 5">Belongs to the iron/ascorbate-dependent oxidoreductase family.</text>
</comment>
<evidence type="ECO:0000313" key="9">
    <source>
        <dbReference type="Proteomes" id="UP000634136"/>
    </source>
</evidence>